<reference evidence="1 2" key="1">
    <citation type="submission" date="2018-03" db="EMBL/GenBank/DDBJ databases">
        <title>Genomic Encyclopedia of Archaeal and Bacterial Type Strains, Phase II (KMG-II): from individual species to whole genera.</title>
        <authorList>
            <person name="Goeker M."/>
        </authorList>
    </citation>
    <scope>NUCLEOTIDE SEQUENCE [LARGE SCALE GENOMIC DNA]</scope>
    <source>
        <strain evidence="1 2">DSM 28229</strain>
    </source>
</reference>
<keyword evidence="2" id="KW-1185">Reference proteome</keyword>
<accession>A0A315ZAM6</accession>
<dbReference type="EMBL" id="QGDO01000003">
    <property type="protein sequence ID" value="PWJ41774.1"/>
    <property type="molecule type" value="Genomic_DNA"/>
</dbReference>
<dbReference type="OrthoDB" id="1121927at2"/>
<dbReference type="Proteomes" id="UP000245535">
    <property type="component" value="Unassembled WGS sequence"/>
</dbReference>
<protein>
    <recommendedName>
        <fullName evidence="3">Lipoprotein</fullName>
    </recommendedName>
</protein>
<sequence length="205" mass="24196">MKKILLTIATITVLFSCTEQKKKSRMDFDLLKQQLNLTEDQKIPYDEIILAFEGDRDLMLADLELYGNNSKEEINKMLQDSYKYQEHVLEGILDDQQKVIAHEFIKRYMPGVVDYSDELKAEVIEKLALDTDQTEQYTAINYAFLNAFHDAHDRFHGNRETASMYWNQFNESRNSALKKLFSEEQYKQYIELTKKEGYRGQFSSK</sequence>
<evidence type="ECO:0000313" key="2">
    <source>
        <dbReference type="Proteomes" id="UP000245535"/>
    </source>
</evidence>
<evidence type="ECO:0000313" key="1">
    <source>
        <dbReference type="EMBL" id="PWJ41774.1"/>
    </source>
</evidence>
<dbReference type="PROSITE" id="PS51257">
    <property type="entry name" value="PROKAR_LIPOPROTEIN"/>
    <property type="match status" value="1"/>
</dbReference>
<organism evidence="1 2">
    <name type="scientific">Sediminitomix flava</name>
    <dbReference type="NCBI Taxonomy" id="379075"/>
    <lineage>
        <taxon>Bacteria</taxon>
        <taxon>Pseudomonadati</taxon>
        <taxon>Bacteroidota</taxon>
        <taxon>Cytophagia</taxon>
        <taxon>Cytophagales</taxon>
        <taxon>Flammeovirgaceae</taxon>
        <taxon>Sediminitomix</taxon>
    </lineage>
</organism>
<comment type="caution">
    <text evidence="1">The sequence shown here is derived from an EMBL/GenBank/DDBJ whole genome shotgun (WGS) entry which is preliminary data.</text>
</comment>
<proteinExistence type="predicted"/>
<gene>
    <name evidence="1" type="ORF">BC781_10324</name>
</gene>
<evidence type="ECO:0008006" key="3">
    <source>
        <dbReference type="Google" id="ProtNLM"/>
    </source>
</evidence>
<dbReference type="AlphaFoldDB" id="A0A315ZAM6"/>
<name>A0A315ZAM6_SEDFL</name>
<dbReference type="RefSeq" id="WP_109618088.1">
    <property type="nucleotide sequence ID" value="NZ_QGDO01000003.1"/>
</dbReference>